<dbReference type="Gene3D" id="3.30.70.580">
    <property type="entry name" value="Pseudouridine synthase I, catalytic domain, N-terminal subdomain"/>
    <property type="match status" value="1"/>
</dbReference>
<keyword evidence="3" id="KW-0694">RNA-binding</keyword>
<dbReference type="InterPro" id="IPR042092">
    <property type="entry name" value="PsdUridine_s_RsuA/RluB/E/F_cat"/>
</dbReference>
<dbReference type="GO" id="GO:0009982">
    <property type="term" value="F:pseudouridine synthase activity"/>
    <property type="evidence" value="ECO:0007669"/>
    <property type="project" value="InterPro"/>
</dbReference>
<evidence type="ECO:0000256" key="2">
    <source>
        <dbReference type="ARBA" id="ARBA00023235"/>
    </source>
</evidence>
<reference evidence="6 7" key="1">
    <citation type="journal article" date="2018" name="BMC Genomics">
        <title>The genome of Naegleria lovaniensis, the basis for a comparative approach to unravel pathogenicity factors of the human pathogenic amoeba N. fowleri.</title>
        <authorList>
            <person name="Liechti N."/>
            <person name="Schurch N."/>
            <person name="Bruggmann R."/>
            <person name="Wittwer M."/>
        </authorList>
    </citation>
    <scope>NUCLEOTIDE SEQUENCE [LARGE SCALE GENOMIC DNA]</scope>
    <source>
        <strain evidence="6 7">ATCC 30569</strain>
    </source>
</reference>
<dbReference type="PANTHER" id="PTHR47683">
    <property type="entry name" value="PSEUDOURIDINE SYNTHASE FAMILY PROTEIN-RELATED"/>
    <property type="match status" value="1"/>
</dbReference>
<keyword evidence="2" id="KW-0413">Isomerase</keyword>
<feature type="region of interest" description="Disordered" evidence="4">
    <location>
        <begin position="61"/>
        <end position="93"/>
    </location>
</feature>
<feature type="compositionally biased region" description="Low complexity" evidence="4">
    <location>
        <begin position="80"/>
        <end position="93"/>
    </location>
</feature>
<comment type="caution">
    <text evidence="6">The sequence shown here is derived from an EMBL/GenBank/DDBJ whole genome shotgun (WGS) entry which is preliminary data.</text>
</comment>
<accession>A0AA88KMC2</accession>
<dbReference type="CDD" id="cd00165">
    <property type="entry name" value="S4"/>
    <property type="match status" value="1"/>
</dbReference>
<dbReference type="SUPFAM" id="SSF55174">
    <property type="entry name" value="Alpha-L RNA-binding motif"/>
    <property type="match status" value="1"/>
</dbReference>
<dbReference type="RefSeq" id="XP_044550806.1">
    <property type="nucleotide sequence ID" value="XM_044691201.1"/>
</dbReference>
<dbReference type="PROSITE" id="PS50889">
    <property type="entry name" value="S4"/>
    <property type="match status" value="1"/>
</dbReference>
<evidence type="ECO:0000259" key="5">
    <source>
        <dbReference type="SMART" id="SM00363"/>
    </source>
</evidence>
<comment type="similarity">
    <text evidence="1">Belongs to the pseudouridine synthase RsuA family.</text>
</comment>
<dbReference type="GO" id="GO:0006364">
    <property type="term" value="P:rRNA processing"/>
    <property type="evidence" value="ECO:0007669"/>
    <property type="project" value="UniProtKB-ARBA"/>
</dbReference>
<evidence type="ECO:0000313" key="7">
    <source>
        <dbReference type="Proteomes" id="UP000816034"/>
    </source>
</evidence>
<dbReference type="InterPro" id="IPR000748">
    <property type="entry name" value="PsdUridine_synth_RsuA/RluB/E/F"/>
</dbReference>
<dbReference type="GO" id="GO:0001522">
    <property type="term" value="P:pseudouridine synthesis"/>
    <property type="evidence" value="ECO:0007669"/>
    <property type="project" value="InterPro"/>
</dbReference>
<dbReference type="NCBIfam" id="TIGR00093">
    <property type="entry name" value="pseudouridine synthase"/>
    <property type="match status" value="1"/>
</dbReference>
<dbReference type="SUPFAM" id="SSF55120">
    <property type="entry name" value="Pseudouridine synthase"/>
    <property type="match status" value="1"/>
</dbReference>
<dbReference type="InterPro" id="IPR020094">
    <property type="entry name" value="TruA/RsuA/RluB/E/F_N"/>
</dbReference>
<dbReference type="AlphaFoldDB" id="A0AA88KMC2"/>
<dbReference type="EMBL" id="PYSW02000014">
    <property type="protein sequence ID" value="KAG2386814.1"/>
    <property type="molecule type" value="Genomic_DNA"/>
</dbReference>
<organism evidence="6 7">
    <name type="scientific">Naegleria lovaniensis</name>
    <name type="common">Amoeba</name>
    <dbReference type="NCBI Taxonomy" id="51637"/>
    <lineage>
        <taxon>Eukaryota</taxon>
        <taxon>Discoba</taxon>
        <taxon>Heterolobosea</taxon>
        <taxon>Tetramitia</taxon>
        <taxon>Eutetramitia</taxon>
        <taxon>Vahlkampfiidae</taxon>
        <taxon>Naegleria</taxon>
    </lineage>
</organism>
<evidence type="ECO:0000256" key="3">
    <source>
        <dbReference type="PROSITE-ProRule" id="PRU00182"/>
    </source>
</evidence>
<dbReference type="Pfam" id="PF01479">
    <property type="entry name" value="S4"/>
    <property type="match status" value="1"/>
</dbReference>
<gene>
    <name evidence="6" type="ORF">C9374_001849</name>
</gene>
<dbReference type="InterPro" id="IPR036986">
    <property type="entry name" value="S4_RNA-bd_sf"/>
</dbReference>
<dbReference type="GO" id="GO:0003723">
    <property type="term" value="F:RNA binding"/>
    <property type="evidence" value="ECO:0007669"/>
    <property type="project" value="UniProtKB-KW"/>
</dbReference>
<protein>
    <recommendedName>
        <fullName evidence="5">RNA-binding S4 domain-containing protein</fullName>
    </recommendedName>
</protein>
<evidence type="ECO:0000313" key="6">
    <source>
        <dbReference type="EMBL" id="KAG2386814.1"/>
    </source>
</evidence>
<dbReference type="InterPro" id="IPR020103">
    <property type="entry name" value="PsdUridine_synth_cat_dom_sf"/>
</dbReference>
<dbReference type="Pfam" id="PF00849">
    <property type="entry name" value="PseudoU_synth_2"/>
    <property type="match status" value="1"/>
</dbReference>
<dbReference type="GeneID" id="68094305"/>
<dbReference type="InterPro" id="IPR006145">
    <property type="entry name" value="PsdUridine_synth_RsuA/RluA"/>
</dbReference>
<dbReference type="SMART" id="SM00363">
    <property type="entry name" value="S4"/>
    <property type="match status" value="1"/>
</dbReference>
<evidence type="ECO:0000256" key="1">
    <source>
        <dbReference type="ARBA" id="ARBA00008348"/>
    </source>
</evidence>
<dbReference type="InterPro" id="IPR050343">
    <property type="entry name" value="RsuA_PseudoU_synthase"/>
</dbReference>
<dbReference type="PROSITE" id="PS01149">
    <property type="entry name" value="PSI_RSU"/>
    <property type="match status" value="1"/>
</dbReference>
<proteinExistence type="inferred from homology"/>
<dbReference type="InterPro" id="IPR018496">
    <property type="entry name" value="PsdUridine_synth_RsuA/RluB_CS"/>
</dbReference>
<keyword evidence="7" id="KW-1185">Reference proteome</keyword>
<dbReference type="Gene3D" id="3.10.290.10">
    <property type="entry name" value="RNA-binding S4 domain"/>
    <property type="match status" value="1"/>
</dbReference>
<feature type="domain" description="RNA-binding S4" evidence="5">
    <location>
        <begin position="135"/>
        <end position="193"/>
    </location>
</feature>
<dbReference type="Proteomes" id="UP000816034">
    <property type="component" value="Unassembled WGS sequence"/>
</dbReference>
<name>A0AA88KMC2_NAELO</name>
<dbReference type="InterPro" id="IPR002942">
    <property type="entry name" value="S4_RNA-bd"/>
</dbReference>
<sequence length="400" mass="45939">MLNILPFRTSLFGRLSCSSSFFGSSSTTAWFHQHHPSFLLCTRKTFFSHQPHHSYATVVVSKRPNRKNNDEHDDDELNDDIPSQLPSSVQPSLSEHDSFVLTLPVTSTRQKIFKELGHLPPVLNQVEKEKRACSERVSKYLSRMGVCSKQQGVELIKEGVVKVNGEVVTETGCKINPFFDSVTVRGEKINNDKVLSHVKIYAYHKPREVLCSRVDNQGNRETLYQRLERLGFGHLISVGRLDYNSEGLLLLTNDGQLARHLELPQTGLQRHYLIKIHGKVTQSMLDSLRKGSSIEGVHYAGMDATIHREGEKSSWIKVVLHEGKNREIRKIFQHLHYPVSRIIRIQYGPYKLENIQKGQLKALELHNDMKKYCSSISRLSEKIIKDRIDEDQKEQRRHSN</sequence>
<dbReference type="PANTHER" id="PTHR47683:SF2">
    <property type="entry name" value="RNA-BINDING S4 DOMAIN-CONTAINING PROTEIN"/>
    <property type="match status" value="1"/>
</dbReference>
<dbReference type="Gene3D" id="3.30.70.1560">
    <property type="entry name" value="Alpha-L RNA-binding motif"/>
    <property type="match status" value="1"/>
</dbReference>
<evidence type="ECO:0000256" key="4">
    <source>
        <dbReference type="SAM" id="MobiDB-lite"/>
    </source>
</evidence>